<dbReference type="Pfam" id="PF00293">
    <property type="entry name" value="NUDIX"/>
    <property type="match status" value="1"/>
</dbReference>
<dbReference type="InterPro" id="IPR020476">
    <property type="entry name" value="Nudix_hydrolase"/>
</dbReference>
<comment type="similarity">
    <text evidence="2">Belongs to the Nudix hydrolase family.</text>
</comment>
<dbReference type="InterPro" id="IPR015797">
    <property type="entry name" value="NUDIX_hydrolase-like_dom_sf"/>
</dbReference>
<reference evidence="4 5" key="1">
    <citation type="journal article" date="2016" name="Nat. Commun.">
        <title>Thousands of microbial genomes shed light on interconnected biogeochemical processes in an aquifer system.</title>
        <authorList>
            <person name="Anantharaman K."/>
            <person name="Brown C.T."/>
            <person name="Hug L.A."/>
            <person name="Sharon I."/>
            <person name="Castelle C.J."/>
            <person name="Probst A.J."/>
            <person name="Thomas B.C."/>
            <person name="Singh A."/>
            <person name="Wilkins M.J."/>
            <person name="Karaoz U."/>
            <person name="Brodie E.L."/>
            <person name="Williams K.H."/>
            <person name="Hubbard S.S."/>
            <person name="Banfield J.F."/>
        </authorList>
    </citation>
    <scope>NUCLEOTIDE SEQUENCE [LARGE SCALE GENOMIC DNA]</scope>
</reference>
<evidence type="ECO:0000259" key="3">
    <source>
        <dbReference type="PROSITE" id="PS51462"/>
    </source>
</evidence>
<keyword evidence="1 2" id="KW-0378">Hydrolase</keyword>
<dbReference type="Gene3D" id="3.90.79.10">
    <property type="entry name" value="Nucleoside Triphosphate Pyrophosphohydrolase"/>
    <property type="match status" value="1"/>
</dbReference>
<protein>
    <recommendedName>
        <fullName evidence="3">Nudix hydrolase domain-containing protein</fullName>
    </recommendedName>
</protein>
<dbReference type="SUPFAM" id="SSF55811">
    <property type="entry name" value="Nudix"/>
    <property type="match status" value="1"/>
</dbReference>
<dbReference type="AlphaFoldDB" id="A0A1F7H0C9"/>
<dbReference type="GO" id="GO:0016787">
    <property type="term" value="F:hydrolase activity"/>
    <property type="evidence" value="ECO:0007669"/>
    <property type="project" value="UniProtKB-KW"/>
</dbReference>
<proteinExistence type="inferred from homology"/>
<dbReference type="InterPro" id="IPR000086">
    <property type="entry name" value="NUDIX_hydrolase_dom"/>
</dbReference>
<sequence length="147" mass="17407">MDTQHHTLRCAAYAFVIKEHKILLILRKNTGWMDGKYGLPAGHLEKDETIKDALIREVQEEIGLKIRSTDLTFYHVMHRHEKAIGNFEYIDFFFKLEYWQEEPINNEPEKAEHIKWFDLDSLPENIIPNVEAAIKNYRGKLVFSEFS</sequence>
<dbReference type="EMBL" id="MFZM01000010">
    <property type="protein sequence ID" value="OGK24266.1"/>
    <property type="molecule type" value="Genomic_DNA"/>
</dbReference>
<dbReference type="PRINTS" id="PR00502">
    <property type="entry name" value="NUDIXFAMILY"/>
</dbReference>
<dbReference type="Proteomes" id="UP000177159">
    <property type="component" value="Unassembled WGS sequence"/>
</dbReference>
<dbReference type="PROSITE" id="PS51462">
    <property type="entry name" value="NUDIX"/>
    <property type="match status" value="1"/>
</dbReference>
<dbReference type="PANTHER" id="PTHR43736">
    <property type="entry name" value="ADP-RIBOSE PYROPHOSPHATASE"/>
    <property type="match status" value="1"/>
</dbReference>
<name>A0A1F7H0C9_9BACT</name>
<evidence type="ECO:0000256" key="2">
    <source>
        <dbReference type="RuleBase" id="RU003476"/>
    </source>
</evidence>
<feature type="domain" description="Nudix hydrolase" evidence="3">
    <location>
        <begin position="7"/>
        <end position="142"/>
    </location>
</feature>
<dbReference type="CDD" id="cd04683">
    <property type="entry name" value="NUDIX_Hydrolase"/>
    <property type="match status" value="1"/>
</dbReference>
<gene>
    <name evidence="4" type="ORF">A3C24_04165</name>
</gene>
<dbReference type="PROSITE" id="PS00893">
    <property type="entry name" value="NUDIX_BOX"/>
    <property type="match status" value="1"/>
</dbReference>
<evidence type="ECO:0000256" key="1">
    <source>
        <dbReference type="ARBA" id="ARBA00022801"/>
    </source>
</evidence>
<comment type="caution">
    <text evidence="4">The sequence shown here is derived from an EMBL/GenBank/DDBJ whole genome shotgun (WGS) entry which is preliminary data.</text>
</comment>
<organism evidence="4 5">
    <name type="scientific">Candidatus Roizmanbacteria bacterium RIFCSPHIGHO2_02_FULL_37_24</name>
    <dbReference type="NCBI Taxonomy" id="1802037"/>
    <lineage>
        <taxon>Bacteria</taxon>
        <taxon>Candidatus Roizmaniibacteriota</taxon>
    </lineage>
</organism>
<dbReference type="InterPro" id="IPR020084">
    <property type="entry name" value="NUDIX_hydrolase_CS"/>
</dbReference>
<accession>A0A1F7H0C9</accession>
<evidence type="ECO:0000313" key="4">
    <source>
        <dbReference type="EMBL" id="OGK24266.1"/>
    </source>
</evidence>
<evidence type="ECO:0000313" key="5">
    <source>
        <dbReference type="Proteomes" id="UP000177159"/>
    </source>
</evidence>
<dbReference type="PANTHER" id="PTHR43736:SF1">
    <property type="entry name" value="DIHYDRONEOPTERIN TRIPHOSPHATE DIPHOSPHATASE"/>
    <property type="match status" value="1"/>
</dbReference>